<feature type="compositionally biased region" description="Low complexity" evidence="3">
    <location>
        <begin position="467"/>
        <end position="488"/>
    </location>
</feature>
<keyword evidence="5" id="KW-1185">Reference proteome</keyword>
<reference evidence="4 5" key="1">
    <citation type="journal article" date="2007" name="Science">
        <title>The Chlamydomonas genome reveals the evolution of key animal and plant functions.</title>
        <authorList>
            <person name="Merchant S.S."/>
            <person name="Prochnik S.E."/>
            <person name="Vallon O."/>
            <person name="Harris E.H."/>
            <person name="Karpowicz S.J."/>
            <person name="Witman G.B."/>
            <person name="Terry A."/>
            <person name="Salamov A."/>
            <person name="Fritz-Laylin L.K."/>
            <person name="Marechal-Drouard L."/>
            <person name="Marshall W.F."/>
            <person name="Qu L.H."/>
            <person name="Nelson D.R."/>
            <person name="Sanderfoot A.A."/>
            <person name="Spalding M.H."/>
            <person name="Kapitonov V.V."/>
            <person name="Ren Q."/>
            <person name="Ferris P."/>
            <person name="Lindquist E."/>
            <person name="Shapiro H."/>
            <person name="Lucas S.M."/>
            <person name="Grimwood J."/>
            <person name="Schmutz J."/>
            <person name="Cardol P."/>
            <person name="Cerutti H."/>
            <person name="Chanfreau G."/>
            <person name="Chen C.L."/>
            <person name="Cognat V."/>
            <person name="Croft M.T."/>
            <person name="Dent R."/>
            <person name="Dutcher S."/>
            <person name="Fernandez E."/>
            <person name="Fukuzawa H."/>
            <person name="Gonzalez-Ballester D."/>
            <person name="Gonzalez-Halphen D."/>
            <person name="Hallmann A."/>
            <person name="Hanikenne M."/>
            <person name="Hippler M."/>
            <person name="Inwood W."/>
            <person name="Jabbari K."/>
            <person name="Kalanon M."/>
            <person name="Kuras R."/>
            <person name="Lefebvre P.A."/>
            <person name="Lemaire S.D."/>
            <person name="Lobanov A.V."/>
            <person name="Lohr M."/>
            <person name="Manuell A."/>
            <person name="Meier I."/>
            <person name="Mets L."/>
            <person name="Mittag M."/>
            <person name="Mittelmeier T."/>
            <person name="Moroney J.V."/>
            <person name="Moseley J."/>
            <person name="Napoli C."/>
            <person name="Nedelcu A.M."/>
            <person name="Niyogi K."/>
            <person name="Novoselov S.V."/>
            <person name="Paulsen I.T."/>
            <person name="Pazour G."/>
            <person name="Purton S."/>
            <person name="Ral J.P."/>
            <person name="Riano-Pachon D.M."/>
            <person name="Riekhof W."/>
            <person name="Rymarquis L."/>
            <person name="Schroda M."/>
            <person name="Stern D."/>
            <person name="Umen J."/>
            <person name="Willows R."/>
            <person name="Wilson N."/>
            <person name="Zimmer S.L."/>
            <person name="Allmer J."/>
            <person name="Balk J."/>
            <person name="Bisova K."/>
            <person name="Chen C.J."/>
            <person name="Elias M."/>
            <person name="Gendler K."/>
            <person name="Hauser C."/>
            <person name="Lamb M.R."/>
            <person name="Ledford H."/>
            <person name="Long J.C."/>
            <person name="Minagawa J."/>
            <person name="Page M.D."/>
            <person name="Pan J."/>
            <person name="Pootakham W."/>
            <person name="Roje S."/>
            <person name="Rose A."/>
            <person name="Stahlberg E."/>
            <person name="Terauchi A.M."/>
            <person name="Yang P."/>
            <person name="Ball S."/>
            <person name="Bowler C."/>
            <person name="Dieckmann C.L."/>
            <person name="Gladyshev V.N."/>
            <person name="Green P."/>
            <person name="Jorgensen R."/>
            <person name="Mayfield S."/>
            <person name="Mueller-Roeber B."/>
            <person name="Rajamani S."/>
            <person name="Sayre R.T."/>
            <person name="Brokstein P."/>
            <person name="Dubchak I."/>
            <person name="Goodstein D."/>
            <person name="Hornick L."/>
            <person name="Huang Y.W."/>
            <person name="Jhaveri J."/>
            <person name="Luo Y."/>
            <person name="Martinez D."/>
            <person name="Ngau W.C."/>
            <person name="Otillar B."/>
            <person name="Poliakov A."/>
            <person name="Porter A."/>
            <person name="Szajkowski L."/>
            <person name="Werner G."/>
            <person name="Zhou K."/>
            <person name="Grigoriev I.V."/>
            <person name="Rokhsar D.S."/>
            <person name="Grossman A.R."/>
        </authorList>
    </citation>
    <scope>NUCLEOTIDE SEQUENCE [LARGE SCALE GENOMIC DNA]</scope>
    <source>
        <strain evidence="5">CC-503</strain>
    </source>
</reference>
<dbReference type="Gramene" id="PNW77211">
    <property type="protein sequence ID" value="PNW77211"/>
    <property type="gene ID" value="CHLRE_10g426850v5"/>
</dbReference>
<evidence type="ECO:0000313" key="4">
    <source>
        <dbReference type="EMBL" id="PNW77211.1"/>
    </source>
</evidence>
<dbReference type="Gene3D" id="3.30.559.10">
    <property type="entry name" value="Chloramphenicol acetyltransferase-like domain"/>
    <property type="match status" value="1"/>
</dbReference>
<feature type="region of interest" description="Disordered" evidence="3">
    <location>
        <begin position="467"/>
        <end position="495"/>
    </location>
</feature>
<dbReference type="PANTHER" id="PTHR31642:SF310">
    <property type="entry name" value="FATTY ALCOHOL:CAFFEOYL-COA ACYLTRANSFERASE"/>
    <property type="match status" value="1"/>
</dbReference>
<dbReference type="AlphaFoldDB" id="A0A2K3D9J6"/>
<dbReference type="KEGG" id="cre:CHLRE_10g426850v5"/>
<keyword evidence="2" id="KW-0808">Transferase</keyword>
<organism evidence="4 5">
    <name type="scientific">Chlamydomonas reinhardtii</name>
    <name type="common">Chlamydomonas smithii</name>
    <dbReference type="NCBI Taxonomy" id="3055"/>
    <lineage>
        <taxon>Eukaryota</taxon>
        <taxon>Viridiplantae</taxon>
        <taxon>Chlorophyta</taxon>
        <taxon>core chlorophytes</taxon>
        <taxon>Chlorophyceae</taxon>
        <taxon>CS clade</taxon>
        <taxon>Chlamydomonadales</taxon>
        <taxon>Chlamydomonadaceae</taxon>
        <taxon>Chlamydomonas</taxon>
    </lineage>
</organism>
<dbReference type="GeneID" id="66054978"/>
<evidence type="ECO:0000256" key="1">
    <source>
        <dbReference type="ARBA" id="ARBA00009861"/>
    </source>
</evidence>
<evidence type="ECO:0000313" key="5">
    <source>
        <dbReference type="Proteomes" id="UP000006906"/>
    </source>
</evidence>
<dbReference type="Pfam" id="PF02458">
    <property type="entry name" value="Transferase"/>
    <property type="match status" value="1"/>
</dbReference>
<protein>
    <submittedName>
        <fullName evidence="4">Uncharacterized protein</fullName>
    </submittedName>
</protein>
<dbReference type="Proteomes" id="UP000006906">
    <property type="component" value="Chromosome 10"/>
</dbReference>
<dbReference type="InterPro" id="IPR050317">
    <property type="entry name" value="Plant_Fungal_Acyltransferase"/>
</dbReference>
<dbReference type="GO" id="GO:0016747">
    <property type="term" value="F:acyltransferase activity, transferring groups other than amino-acyl groups"/>
    <property type="evidence" value="ECO:0000318"/>
    <property type="project" value="GO_Central"/>
</dbReference>
<sequence>MGAAPSKASGFWPNFRVLSDVLVQGQVDETTGPRRGPAMAETDQAMQDASSFGLQLLFRQSLVAPLLQAALEEALTDLPWFAGRLVLREGGRQFDVSCCNSGARLVVAATSASLQQAEAAMRNSTGMASPGTSVLNPYRSLVLPVDADAIVRQKLPLASVLLLHLRGGGALLMLSLYHGIADFESLQTFAAHLSAAYNRRVAAEAAAREPPPVDMLLGELDSRSFQTRAAEVVNPRTGAFFNPQWPAEVLAAGAAAAAAATGTATVASAAGPAAPPTATAARADAHPTQAPAAAALIAAAAPAPAALGVPPRPESYMLARPWQMAVVVYHYIREVVVRGGGLEGRVVRVPAARLEQIKQRAHTELLQLRQEEEEAAQLQQRQQQQGKGLKGRPQEGGGGSIELHASATAAAAEAVGAAIAAGGGAAWVSARDALSARITQVMHALPVRRQGPMVLLHLVNMRRRLQGPPGQQLQASAAAAADHGQGRVPLGGSGSAGGVPAAAEQLAAAAAAAATSAAAAPAGLPSAAAAAAGGGGATAGAAAGAAELVPMRQLGNMAYGVWLDLPPCPSQQERLGHLASRIRTAITHHVVPHFHDTLAQLRSLLAVPGADARRLMTTLVAGWRRREACLFAPEGPLLINHWIIQHKLWQLGPEPPLELLPLGDCLIPNLFLTVDSPPQPPAVAAAAGAGAAAAAATAASGAAVAVGSSSTGSGSSSSRRDLLMVVVLHKLVWRQLDAVTGGDLAAAL</sequence>
<feature type="region of interest" description="Disordered" evidence="3">
    <location>
        <begin position="376"/>
        <end position="401"/>
    </location>
</feature>
<dbReference type="EMBL" id="CM008971">
    <property type="protein sequence ID" value="PNW77211.1"/>
    <property type="molecule type" value="Genomic_DNA"/>
</dbReference>
<proteinExistence type="inferred from homology"/>
<gene>
    <name evidence="4" type="ORF">CHLRE_10g426850v5</name>
</gene>
<comment type="similarity">
    <text evidence="1">Belongs to the plant acyltransferase family.</text>
</comment>
<dbReference type="InParanoid" id="A0A2K3D9J6"/>
<dbReference type="InterPro" id="IPR023213">
    <property type="entry name" value="CAT-like_dom_sf"/>
</dbReference>
<accession>A0A2K3D9J6</accession>
<evidence type="ECO:0000256" key="3">
    <source>
        <dbReference type="SAM" id="MobiDB-lite"/>
    </source>
</evidence>
<dbReference type="OrthoDB" id="545084at2759"/>
<dbReference type="PANTHER" id="PTHR31642">
    <property type="entry name" value="TRICHOTHECENE 3-O-ACETYLTRANSFERASE"/>
    <property type="match status" value="1"/>
</dbReference>
<dbReference type="RefSeq" id="XP_042919967.1">
    <property type="nucleotide sequence ID" value="XM_043066570.1"/>
</dbReference>
<name>A0A2K3D9J6_CHLRE</name>
<dbReference type="SUPFAM" id="SSF52777">
    <property type="entry name" value="CoA-dependent acyltransferases"/>
    <property type="match status" value="1"/>
</dbReference>
<feature type="compositionally biased region" description="Low complexity" evidence="3">
    <location>
        <begin position="376"/>
        <end position="385"/>
    </location>
</feature>
<evidence type="ECO:0000256" key="2">
    <source>
        <dbReference type="ARBA" id="ARBA00022679"/>
    </source>
</evidence>